<dbReference type="Gene3D" id="3.90.226.10">
    <property type="entry name" value="2-enoyl-CoA Hydratase, Chain A, domain 1"/>
    <property type="match status" value="1"/>
</dbReference>
<keyword evidence="5" id="KW-0862">Zinc</keyword>
<dbReference type="Pfam" id="PF01039">
    <property type="entry name" value="Carboxyl_trans"/>
    <property type="match status" value="1"/>
</dbReference>
<keyword evidence="7" id="KW-0436">Ligase</keyword>
<keyword evidence="5" id="KW-0479">Metal-binding</keyword>
<keyword evidence="2 5" id="KW-0808">Transferase</keyword>
<keyword evidence="4 5" id="KW-0443">Lipid metabolism</keyword>
<keyword evidence="5" id="KW-0276">Fatty acid metabolism</keyword>
<evidence type="ECO:0000256" key="3">
    <source>
        <dbReference type="ARBA" id="ARBA00022771"/>
    </source>
</evidence>
<evidence type="ECO:0000256" key="2">
    <source>
        <dbReference type="ARBA" id="ARBA00022679"/>
    </source>
</evidence>
<evidence type="ECO:0000256" key="4">
    <source>
        <dbReference type="ARBA" id="ARBA00023098"/>
    </source>
</evidence>
<dbReference type="UniPathway" id="UPA00655">
    <property type="reaction ID" value="UER00711"/>
</dbReference>
<dbReference type="PROSITE" id="PS50980">
    <property type="entry name" value="COA_CT_NTER"/>
    <property type="match status" value="1"/>
</dbReference>
<name>A0A4S3B5V5_9ENTE</name>
<dbReference type="RefSeq" id="WP_136136724.1">
    <property type="nucleotide sequence ID" value="NZ_SDGV01000014.1"/>
</dbReference>
<evidence type="ECO:0000313" key="8">
    <source>
        <dbReference type="Proteomes" id="UP000310506"/>
    </source>
</evidence>
<dbReference type="InterPro" id="IPR011762">
    <property type="entry name" value="COA_CT_N"/>
</dbReference>
<comment type="catalytic activity">
    <reaction evidence="5">
        <text>N(6)-carboxybiotinyl-L-lysyl-[protein] + acetyl-CoA = N(6)-biotinyl-L-lysyl-[protein] + malonyl-CoA</text>
        <dbReference type="Rhea" id="RHEA:54728"/>
        <dbReference type="Rhea" id="RHEA-COMP:10505"/>
        <dbReference type="Rhea" id="RHEA-COMP:10506"/>
        <dbReference type="ChEBI" id="CHEBI:57288"/>
        <dbReference type="ChEBI" id="CHEBI:57384"/>
        <dbReference type="ChEBI" id="CHEBI:83144"/>
        <dbReference type="ChEBI" id="CHEBI:83145"/>
        <dbReference type="EC" id="2.1.3.15"/>
    </reaction>
</comment>
<dbReference type="SUPFAM" id="SSF52096">
    <property type="entry name" value="ClpP/crotonase"/>
    <property type="match status" value="1"/>
</dbReference>
<evidence type="ECO:0000256" key="5">
    <source>
        <dbReference type="HAMAP-Rule" id="MF_01395"/>
    </source>
</evidence>
<feature type="domain" description="CoA carboxyltransferase N-terminal" evidence="6">
    <location>
        <begin position="33"/>
        <end position="296"/>
    </location>
</feature>
<organism evidence="7 8">
    <name type="scientific">Vagococcus silagei</name>
    <dbReference type="NCBI Taxonomy" id="2508885"/>
    <lineage>
        <taxon>Bacteria</taxon>
        <taxon>Bacillati</taxon>
        <taxon>Bacillota</taxon>
        <taxon>Bacilli</taxon>
        <taxon>Lactobacillales</taxon>
        <taxon>Enterococcaceae</taxon>
        <taxon>Vagococcus</taxon>
    </lineage>
</organism>
<dbReference type="PANTHER" id="PTHR42995:SF5">
    <property type="entry name" value="ACETYL-COENZYME A CARBOXYLASE CARBOXYL TRANSFERASE SUBUNIT BETA, CHLOROPLASTIC"/>
    <property type="match status" value="1"/>
</dbReference>
<comment type="caution">
    <text evidence="5">Lacks conserved residue(s) required for the propagation of feature annotation.</text>
</comment>
<dbReference type="GO" id="GO:0009317">
    <property type="term" value="C:acetyl-CoA carboxylase complex"/>
    <property type="evidence" value="ECO:0007669"/>
    <property type="project" value="InterPro"/>
</dbReference>
<dbReference type="GO" id="GO:0008270">
    <property type="term" value="F:zinc ion binding"/>
    <property type="evidence" value="ECO:0007669"/>
    <property type="project" value="UniProtKB-UniRule"/>
</dbReference>
<dbReference type="InterPro" id="IPR034733">
    <property type="entry name" value="AcCoA_carboxyl_beta"/>
</dbReference>
<keyword evidence="3 5" id="KW-0863">Zinc-finger</keyword>
<feature type="binding site" evidence="5">
    <location>
        <position position="55"/>
    </location>
    <ligand>
        <name>Zn(2+)</name>
        <dbReference type="ChEBI" id="CHEBI:29105"/>
    </ligand>
</feature>
<dbReference type="PANTHER" id="PTHR42995">
    <property type="entry name" value="ACETYL-COENZYME A CARBOXYLASE CARBOXYL TRANSFERASE SUBUNIT BETA, CHLOROPLASTIC"/>
    <property type="match status" value="1"/>
</dbReference>
<feature type="binding site" evidence="5">
    <location>
        <position position="58"/>
    </location>
    <ligand>
        <name>Zn(2+)</name>
        <dbReference type="ChEBI" id="CHEBI:29105"/>
    </ligand>
</feature>
<evidence type="ECO:0000259" key="6">
    <source>
        <dbReference type="PROSITE" id="PS50980"/>
    </source>
</evidence>
<proteinExistence type="inferred from homology"/>
<dbReference type="AlphaFoldDB" id="A0A4S3B5V5"/>
<comment type="function">
    <text evidence="5">Component of the acetyl coenzyme A carboxylase (ACC) complex. Biotin carboxylase (BC) catalyzes the carboxylation of biotin on its carrier protein (BCCP) and then the CO(2) group is transferred by the transcarboxylase to acetyl-CoA to form malonyl-CoA.</text>
</comment>
<evidence type="ECO:0000256" key="1">
    <source>
        <dbReference type="ARBA" id="ARBA00022516"/>
    </source>
</evidence>
<dbReference type="GO" id="GO:0016743">
    <property type="term" value="F:carboxyl- or carbamoyltransferase activity"/>
    <property type="evidence" value="ECO:0007669"/>
    <property type="project" value="UniProtKB-UniRule"/>
</dbReference>
<comment type="subunit">
    <text evidence="5">Acetyl-CoA carboxylase is a heterohexamer composed of biotin carboxyl carrier protein (AccB), biotin carboxylase (AccC) and two subunits each of ACCase subunit alpha (AccA) and ACCase subunit beta (AccD).</text>
</comment>
<accession>A0A4S3B5V5</accession>
<dbReference type="PRINTS" id="PR01070">
    <property type="entry name" value="ACCCTRFRASEB"/>
</dbReference>
<dbReference type="NCBIfam" id="TIGR00515">
    <property type="entry name" value="accD"/>
    <property type="match status" value="1"/>
</dbReference>
<keyword evidence="5" id="KW-0275">Fatty acid biosynthesis</keyword>
<keyword evidence="5" id="KW-0547">Nucleotide-binding</keyword>
<dbReference type="HAMAP" id="MF_01395">
    <property type="entry name" value="AcetylCoA_CT_beta"/>
    <property type="match status" value="1"/>
</dbReference>
<sequence>MGLFKKRRYIKINPSHVTPEVPVEKKTIVPDGMWEKCPSCHAAIYTKQMGQEKICTACGYGFRIGALERLTLIADAFEVWDTDLETQDPLGYPGYQEKVAKNKEMTGLDEAVVTGKIKIQNQECVVGIMDSRFIMGSMSAVVGEKITRAFEKATELKLPVVMFTASGGARMQEGIMSLMQMAKISGAVKVHSDAGLLYITVLTDPTTGGVTASFGMQGDIILAEPQSMIGFAGRRVIEQTIRQELPKDFQKAEFLLDHGFVDAIVPRNELKATLAQLLAYHNQGKREVSHETKKTGK</sequence>
<reference evidence="7 8" key="1">
    <citation type="submission" date="2019-01" db="EMBL/GenBank/DDBJ databases">
        <title>Vagococcus silagei sp. nov. isolated from brewer's grain.</title>
        <authorList>
            <person name="Guu J.-R."/>
        </authorList>
    </citation>
    <scope>NUCLEOTIDE SEQUENCE [LARGE SCALE GENOMIC DNA]</scope>
    <source>
        <strain evidence="7 8">2B-2</strain>
    </source>
</reference>
<dbReference type="GO" id="GO:0003989">
    <property type="term" value="F:acetyl-CoA carboxylase activity"/>
    <property type="evidence" value="ECO:0007669"/>
    <property type="project" value="InterPro"/>
</dbReference>
<keyword evidence="8" id="KW-1185">Reference proteome</keyword>
<dbReference type="GO" id="GO:0006633">
    <property type="term" value="P:fatty acid biosynthetic process"/>
    <property type="evidence" value="ECO:0007669"/>
    <property type="project" value="UniProtKB-KW"/>
</dbReference>
<feature type="binding site" evidence="5">
    <location>
        <position position="40"/>
    </location>
    <ligand>
        <name>Zn(2+)</name>
        <dbReference type="ChEBI" id="CHEBI:29105"/>
    </ligand>
</feature>
<dbReference type="EMBL" id="SDGV01000014">
    <property type="protein sequence ID" value="THB61260.1"/>
    <property type="molecule type" value="Genomic_DNA"/>
</dbReference>
<dbReference type="InterPro" id="IPR000438">
    <property type="entry name" value="Acetyl_CoA_COase_Trfase_b_su"/>
</dbReference>
<dbReference type="InterPro" id="IPR029045">
    <property type="entry name" value="ClpP/crotonase-like_dom_sf"/>
</dbReference>
<comment type="similarity">
    <text evidence="5">Belongs to the AccD/PCCB family.</text>
</comment>
<keyword evidence="1 5" id="KW-0444">Lipid biosynthesis</keyword>
<protein>
    <recommendedName>
        <fullName evidence="5">Acetyl-coenzyme A carboxylase carboxyl transferase subunit beta</fullName>
        <shortName evidence="5">ACCase subunit beta</shortName>
        <shortName evidence="5">Acetyl-CoA carboxylase carboxyltransferase subunit beta</shortName>
        <ecNumber evidence="5">2.1.3.15</ecNumber>
    </recommendedName>
</protein>
<gene>
    <name evidence="5" type="primary">accD</name>
    <name evidence="7" type="ORF">ESZ54_05805</name>
</gene>
<comment type="cofactor">
    <cofactor evidence="5">
        <name>Zn(2+)</name>
        <dbReference type="ChEBI" id="CHEBI:29105"/>
    </cofactor>
    <text evidence="5">Binds 1 zinc ion per subunit.</text>
</comment>
<comment type="caution">
    <text evidence="7">The sequence shown here is derived from an EMBL/GenBank/DDBJ whole genome shotgun (WGS) entry which is preliminary data.</text>
</comment>
<dbReference type="GO" id="GO:2001295">
    <property type="term" value="P:malonyl-CoA biosynthetic process"/>
    <property type="evidence" value="ECO:0007669"/>
    <property type="project" value="UniProtKB-UniRule"/>
</dbReference>
<feature type="binding site" evidence="5">
    <location>
        <position position="37"/>
    </location>
    <ligand>
        <name>Zn(2+)</name>
        <dbReference type="ChEBI" id="CHEBI:29105"/>
    </ligand>
</feature>
<comment type="subcellular location">
    <subcellularLocation>
        <location evidence="5">Cytoplasm</location>
    </subcellularLocation>
</comment>
<comment type="pathway">
    <text evidence="5">Lipid metabolism; malonyl-CoA biosynthesis; malonyl-CoA from acetyl-CoA: step 1/1.</text>
</comment>
<evidence type="ECO:0000313" key="7">
    <source>
        <dbReference type="EMBL" id="THB61260.1"/>
    </source>
</evidence>
<dbReference type="Proteomes" id="UP000310506">
    <property type="component" value="Unassembled WGS sequence"/>
</dbReference>
<keyword evidence="5" id="KW-0067">ATP-binding</keyword>
<dbReference type="EC" id="2.1.3.15" evidence="5"/>
<dbReference type="GO" id="GO:0005524">
    <property type="term" value="F:ATP binding"/>
    <property type="evidence" value="ECO:0007669"/>
    <property type="project" value="UniProtKB-KW"/>
</dbReference>
<keyword evidence="5" id="KW-0963">Cytoplasm</keyword>
<dbReference type="OrthoDB" id="9772975at2"/>